<name>D7EJL7_TRICA</name>
<reference evidence="4 5" key="1">
    <citation type="journal article" date="2008" name="Nature">
        <title>The genome of the model beetle and pest Tribolium castaneum.</title>
        <authorList>
            <consortium name="Tribolium Genome Sequencing Consortium"/>
            <person name="Richards S."/>
            <person name="Gibbs R.A."/>
            <person name="Weinstock G.M."/>
            <person name="Brown S.J."/>
            <person name="Denell R."/>
            <person name="Beeman R.W."/>
            <person name="Gibbs R."/>
            <person name="Beeman R.W."/>
            <person name="Brown S.J."/>
            <person name="Bucher G."/>
            <person name="Friedrich M."/>
            <person name="Grimmelikhuijzen C.J."/>
            <person name="Klingler M."/>
            <person name="Lorenzen M."/>
            <person name="Richards S."/>
            <person name="Roth S."/>
            <person name="Schroder R."/>
            <person name="Tautz D."/>
            <person name="Zdobnov E.M."/>
            <person name="Muzny D."/>
            <person name="Gibbs R.A."/>
            <person name="Weinstock G.M."/>
            <person name="Attaway T."/>
            <person name="Bell S."/>
            <person name="Buhay C.J."/>
            <person name="Chandrabose M.N."/>
            <person name="Chavez D."/>
            <person name="Clerk-Blankenburg K.P."/>
            <person name="Cree A."/>
            <person name="Dao M."/>
            <person name="Davis C."/>
            <person name="Chacko J."/>
            <person name="Dinh H."/>
            <person name="Dugan-Rocha S."/>
            <person name="Fowler G."/>
            <person name="Garner T.T."/>
            <person name="Garnes J."/>
            <person name="Gnirke A."/>
            <person name="Hawes A."/>
            <person name="Hernandez J."/>
            <person name="Hines S."/>
            <person name="Holder M."/>
            <person name="Hume J."/>
            <person name="Jhangiani S.N."/>
            <person name="Joshi V."/>
            <person name="Khan Z.M."/>
            <person name="Jackson L."/>
            <person name="Kovar C."/>
            <person name="Kowis A."/>
            <person name="Lee S."/>
            <person name="Lewis L.R."/>
            <person name="Margolis J."/>
            <person name="Morgan M."/>
            <person name="Nazareth L.V."/>
            <person name="Nguyen N."/>
            <person name="Okwuonu G."/>
            <person name="Parker D."/>
            <person name="Richards S."/>
            <person name="Ruiz S.J."/>
            <person name="Santibanez J."/>
            <person name="Savard J."/>
            <person name="Scherer S.E."/>
            <person name="Schneider B."/>
            <person name="Sodergren E."/>
            <person name="Tautz D."/>
            <person name="Vattahil S."/>
            <person name="Villasana D."/>
            <person name="White C.S."/>
            <person name="Wright R."/>
            <person name="Park Y."/>
            <person name="Beeman R.W."/>
            <person name="Lord J."/>
            <person name="Oppert B."/>
            <person name="Lorenzen M."/>
            <person name="Brown S."/>
            <person name="Wang L."/>
            <person name="Savard J."/>
            <person name="Tautz D."/>
            <person name="Richards S."/>
            <person name="Weinstock G."/>
            <person name="Gibbs R.A."/>
            <person name="Liu Y."/>
            <person name="Worley K."/>
            <person name="Weinstock G."/>
            <person name="Elsik C.G."/>
            <person name="Reese J.T."/>
            <person name="Elhaik E."/>
            <person name="Landan G."/>
            <person name="Graur D."/>
            <person name="Arensburger P."/>
            <person name="Atkinson P."/>
            <person name="Beeman R.W."/>
            <person name="Beidler J."/>
            <person name="Brown S.J."/>
            <person name="Demuth J.P."/>
            <person name="Drury D.W."/>
            <person name="Du Y.Z."/>
            <person name="Fujiwara H."/>
            <person name="Lorenzen M."/>
            <person name="Maselli V."/>
            <person name="Osanai M."/>
            <person name="Park Y."/>
            <person name="Robertson H.M."/>
            <person name="Tu Z."/>
            <person name="Wang J.J."/>
            <person name="Wang S."/>
            <person name="Richards S."/>
            <person name="Song H."/>
            <person name="Zhang L."/>
            <person name="Sodergren E."/>
            <person name="Werner D."/>
            <person name="Stanke M."/>
            <person name="Morgenstern B."/>
            <person name="Solovyev V."/>
            <person name="Kosarev P."/>
            <person name="Brown G."/>
            <person name="Chen H.C."/>
            <person name="Ermolaeva O."/>
            <person name="Hlavina W."/>
            <person name="Kapustin Y."/>
            <person name="Kiryutin B."/>
            <person name="Kitts P."/>
            <person name="Maglott D."/>
            <person name="Pruitt K."/>
            <person name="Sapojnikov V."/>
            <person name="Souvorov A."/>
            <person name="Mackey A.J."/>
            <person name="Waterhouse R.M."/>
            <person name="Wyder S."/>
            <person name="Zdobnov E.M."/>
            <person name="Zdobnov E.M."/>
            <person name="Wyder S."/>
            <person name="Kriventseva E.V."/>
            <person name="Kadowaki T."/>
            <person name="Bork P."/>
            <person name="Aranda M."/>
            <person name="Bao R."/>
            <person name="Beermann A."/>
            <person name="Berns N."/>
            <person name="Bolognesi R."/>
            <person name="Bonneton F."/>
            <person name="Bopp D."/>
            <person name="Brown S.J."/>
            <person name="Bucher G."/>
            <person name="Butts T."/>
            <person name="Chaumot A."/>
            <person name="Denell R.E."/>
            <person name="Ferrier D.E."/>
            <person name="Friedrich M."/>
            <person name="Gordon C.M."/>
            <person name="Jindra M."/>
            <person name="Klingler M."/>
            <person name="Lan Q."/>
            <person name="Lattorff H.M."/>
            <person name="Laudet V."/>
            <person name="von Levetsow C."/>
            <person name="Liu Z."/>
            <person name="Lutz R."/>
            <person name="Lynch J.A."/>
            <person name="da Fonseca R.N."/>
            <person name="Posnien N."/>
            <person name="Reuter R."/>
            <person name="Roth S."/>
            <person name="Savard J."/>
            <person name="Schinko J.B."/>
            <person name="Schmitt C."/>
            <person name="Schoppmeier M."/>
            <person name="Schroder R."/>
            <person name="Shippy T.D."/>
            <person name="Simonnet F."/>
            <person name="Marques-Souza H."/>
            <person name="Tautz D."/>
            <person name="Tomoyasu Y."/>
            <person name="Trauner J."/>
            <person name="Van der Zee M."/>
            <person name="Vervoort M."/>
            <person name="Wittkopp N."/>
            <person name="Wimmer E.A."/>
            <person name="Yang X."/>
            <person name="Jones A.K."/>
            <person name="Sattelle D.B."/>
            <person name="Ebert P.R."/>
            <person name="Nelson D."/>
            <person name="Scott J.G."/>
            <person name="Beeman R.W."/>
            <person name="Muthukrishnan S."/>
            <person name="Kramer K.J."/>
            <person name="Arakane Y."/>
            <person name="Beeman R.W."/>
            <person name="Zhu Q."/>
            <person name="Hogenkamp D."/>
            <person name="Dixit R."/>
            <person name="Oppert B."/>
            <person name="Jiang H."/>
            <person name="Zou Z."/>
            <person name="Marshall J."/>
            <person name="Elpidina E."/>
            <person name="Vinokurov K."/>
            <person name="Oppert C."/>
            <person name="Zou Z."/>
            <person name="Evans J."/>
            <person name="Lu Z."/>
            <person name="Zhao P."/>
            <person name="Sumathipala N."/>
            <person name="Altincicek B."/>
            <person name="Vilcinskas A."/>
            <person name="Williams M."/>
            <person name="Hultmark D."/>
            <person name="Hetru C."/>
            <person name="Jiang H."/>
            <person name="Grimmelikhuijzen C.J."/>
            <person name="Hauser F."/>
            <person name="Cazzamali G."/>
            <person name="Williamson M."/>
            <person name="Park Y."/>
            <person name="Li B."/>
            <person name="Tanaka Y."/>
            <person name="Predel R."/>
            <person name="Neupert S."/>
            <person name="Schachtner J."/>
            <person name="Verleyen P."/>
            <person name="Raible F."/>
            <person name="Bork P."/>
            <person name="Friedrich M."/>
            <person name="Walden K.K."/>
            <person name="Robertson H.M."/>
            <person name="Angeli S."/>
            <person name="Foret S."/>
            <person name="Bucher G."/>
            <person name="Schuetz S."/>
            <person name="Maleszka R."/>
            <person name="Wimmer E.A."/>
            <person name="Beeman R.W."/>
            <person name="Lorenzen M."/>
            <person name="Tomoyasu Y."/>
            <person name="Miller S.C."/>
            <person name="Grossmann D."/>
            <person name="Bucher G."/>
        </authorList>
    </citation>
    <scope>NUCLEOTIDE SEQUENCE [LARGE SCALE GENOMIC DNA]</scope>
    <source>
        <strain evidence="4 5">Georgia GA2</strain>
    </source>
</reference>
<dbReference type="EMBL" id="KQ971385">
    <property type="protein sequence ID" value="EFA12772.1"/>
    <property type="molecule type" value="Genomic_DNA"/>
</dbReference>
<dbReference type="GO" id="GO:0003676">
    <property type="term" value="F:nucleic acid binding"/>
    <property type="evidence" value="ECO:0007669"/>
    <property type="project" value="InterPro"/>
</dbReference>
<dbReference type="HOGENOM" id="CLU_1050999_0_0_1"/>
<reference evidence="4 5" key="2">
    <citation type="journal article" date="2010" name="Nucleic Acids Res.">
        <title>BeetleBase in 2010: revisions to provide comprehensive genomic information for Tribolium castaneum.</title>
        <authorList>
            <person name="Kim H.S."/>
            <person name="Murphy T."/>
            <person name="Xia J."/>
            <person name="Caragea D."/>
            <person name="Park Y."/>
            <person name="Beeman R.W."/>
            <person name="Lorenzen M.D."/>
            <person name="Butcher S."/>
            <person name="Manak J.R."/>
            <person name="Brown S.J."/>
        </authorList>
    </citation>
    <scope>NUCLEOTIDE SEQUENCE [LARGE SCALE GENOMIC DNA]</scope>
    <source>
        <strain evidence="4 5">Georgia GA2</strain>
    </source>
</reference>
<organism evidence="4 5">
    <name type="scientific">Tribolium castaneum</name>
    <name type="common">Red flour beetle</name>
    <dbReference type="NCBI Taxonomy" id="7070"/>
    <lineage>
        <taxon>Eukaryota</taxon>
        <taxon>Metazoa</taxon>
        <taxon>Ecdysozoa</taxon>
        <taxon>Arthropoda</taxon>
        <taxon>Hexapoda</taxon>
        <taxon>Insecta</taxon>
        <taxon>Pterygota</taxon>
        <taxon>Neoptera</taxon>
        <taxon>Endopterygota</taxon>
        <taxon>Coleoptera</taxon>
        <taxon>Polyphaga</taxon>
        <taxon>Cucujiformia</taxon>
        <taxon>Tenebrionidae</taxon>
        <taxon>Tenebrionidae incertae sedis</taxon>
        <taxon>Tribolium</taxon>
    </lineage>
</organism>
<dbReference type="InterPro" id="IPR036397">
    <property type="entry name" value="RNaseH_sf"/>
</dbReference>
<keyword evidence="2" id="KW-0768">Sushi</keyword>
<dbReference type="PROSITE" id="PS50923">
    <property type="entry name" value="SUSHI"/>
    <property type="match status" value="1"/>
</dbReference>
<protein>
    <recommendedName>
        <fullName evidence="3">Sushi domain-containing protein</fullName>
    </recommendedName>
</protein>
<dbReference type="InterPro" id="IPR012337">
    <property type="entry name" value="RNaseH-like_sf"/>
</dbReference>
<evidence type="ECO:0000256" key="2">
    <source>
        <dbReference type="PROSITE-ProRule" id="PRU00302"/>
    </source>
</evidence>
<keyword evidence="1" id="KW-1015">Disulfide bond</keyword>
<evidence type="ECO:0000313" key="4">
    <source>
        <dbReference type="EMBL" id="EFA12772.1"/>
    </source>
</evidence>
<dbReference type="Proteomes" id="UP000007266">
    <property type="component" value="Unassembled WGS sequence"/>
</dbReference>
<proteinExistence type="predicted"/>
<dbReference type="InterPro" id="IPR000436">
    <property type="entry name" value="Sushi_SCR_CCP_dom"/>
</dbReference>
<dbReference type="PhylomeDB" id="D7EJL7"/>
<evidence type="ECO:0000259" key="3">
    <source>
        <dbReference type="PROSITE" id="PS50923"/>
    </source>
</evidence>
<dbReference type="InterPro" id="IPR035976">
    <property type="entry name" value="Sushi/SCR/CCP_sf"/>
</dbReference>
<keyword evidence="5" id="KW-1185">Reference proteome</keyword>
<accession>D7EJL7</accession>
<sequence length="265" mass="30052">MQDRLSLNDLNESLKAFIEKYLFPNLGKLVLLTLTPPHSNAAAKRTFSIVSDNSFDNVFCSSILTDRINAICEIPFGPNKGVISCDVPLPPGTVVNYECKPYYVPANNVRKQNQQMVCQPDGTWNREMLRCIPGCLTCWPKAFPMERIDANTVAQTFFSGWIARFGTPQRITIDQSIQFESDLFRSLNSICGTTKFLTPSSSKPDDPECIHQIRHQVENLKPPAASRHGTKHIFTFKEFETCNHVSFEMTLVSHHFSQYIMVLIK</sequence>
<dbReference type="SMART" id="SM00032">
    <property type="entry name" value="CCP"/>
    <property type="match status" value="1"/>
</dbReference>
<dbReference type="SUPFAM" id="SSF53098">
    <property type="entry name" value="Ribonuclease H-like"/>
    <property type="match status" value="1"/>
</dbReference>
<gene>
    <name evidence="4" type="primary">GLEAN_05015</name>
    <name evidence="4" type="ORF">TcasGA2_TC005015</name>
</gene>
<evidence type="ECO:0000313" key="5">
    <source>
        <dbReference type="Proteomes" id="UP000007266"/>
    </source>
</evidence>
<dbReference type="Pfam" id="PF00084">
    <property type="entry name" value="Sushi"/>
    <property type="match status" value="1"/>
</dbReference>
<dbReference type="SUPFAM" id="SSF57535">
    <property type="entry name" value="Complement control module/SCR domain"/>
    <property type="match status" value="1"/>
</dbReference>
<comment type="caution">
    <text evidence="2">Lacks conserved residue(s) required for the propagation of feature annotation.</text>
</comment>
<dbReference type="Gene3D" id="3.30.420.10">
    <property type="entry name" value="Ribonuclease H-like superfamily/Ribonuclease H"/>
    <property type="match status" value="1"/>
</dbReference>
<evidence type="ECO:0000256" key="1">
    <source>
        <dbReference type="ARBA" id="ARBA00023157"/>
    </source>
</evidence>
<dbReference type="CDD" id="cd00033">
    <property type="entry name" value="CCP"/>
    <property type="match status" value="1"/>
</dbReference>
<dbReference type="AlphaFoldDB" id="D7EJL7"/>
<dbReference type="Gene3D" id="2.10.70.10">
    <property type="entry name" value="Complement Module, domain 1"/>
    <property type="match status" value="1"/>
</dbReference>
<dbReference type="InParanoid" id="D7EJL7"/>
<feature type="domain" description="Sushi" evidence="3">
    <location>
        <begin position="70"/>
        <end position="133"/>
    </location>
</feature>